<name>A0A6C0IUI0_9ZZZZ</name>
<organism evidence="2">
    <name type="scientific">viral metagenome</name>
    <dbReference type="NCBI Taxonomy" id="1070528"/>
    <lineage>
        <taxon>unclassified sequences</taxon>
        <taxon>metagenomes</taxon>
        <taxon>organismal metagenomes</taxon>
    </lineage>
</organism>
<dbReference type="AlphaFoldDB" id="A0A6C0IUI0"/>
<protein>
    <submittedName>
        <fullName evidence="2">Uncharacterized protein</fullName>
    </submittedName>
</protein>
<sequence>MPKTAKKKITTKKTTTEKTKPITKKRLTEKKYPILSPRYRINHAHPEWEKHLLSACMNMLCGKLISFNGGVIEWSSKYMEKRKEKMVLGYQIPTKINDHIIGISEEAMSEQMRLAPIFPMVYTDDGYFHPTKADEIYMSLKLKGYDIYMTSTLLNNFNEWVYRYLKIEKTKKKADIISPIPGGFTFDDTTYSVMKYINGTEIHFSGIGKKSFEHTCQILLFDHVDITISVEWDFDMSDKTS</sequence>
<accession>A0A6C0IUI0</accession>
<evidence type="ECO:0000256" key="1">
    <source>
        <dbReference type="SAM" id="MobiDB-lite"/>
    </source>
</evidence>
<evidence type="ECO:0000313" key="2">
    <source>
        <dbReference type="EMBL" id="QHT96878.1"/>
    </source>
</evidence>
<reference evidence="2" key="1">
    <citation type="journal article" date="2020" name="Nature">
        <title>Giant virus diversity and host interactions through global metagenomics.</title>
        <authorList>
            <person name="Schulz F."/>
            <person name="Roux S."/>
            <person name="Paez-Espino D."/>
            <person name="Jungbluth S."/>
            <person name="Walsh D.A."/>
            <person name="Denef V.J."/>
            <person name="McMahon K.D."/>
            <person name="Konstantinidis K.T."/>
            <person name="Eloe-Fadrosh E.A."/>
            <person name="Kyrpides N.C."/>
            <person name="Woyke T."/>
        </authorList>
    </citation>
    <scope>NUCLEOTIDE SEQUENCE</scope>
    <source>
        <strain evidence="2">GVMAG-M-3300024336-7</strain>
    </source>
</reference>
<proteinExistence type="predicted"/>
<feature type="region of interest" description="Disordered" evidence="1">
    <location>
        <begin position="1"/>
        <end position="20"/>
    </location>
</feature>
<feature type="compositionally biased region" description="Basic residues" evidence="1">
    <location>
        <begin position="1"/>
        <end position="11"/>
    </location>
</feature>
<dbReference type="EMBL" id="MN740268">
    <property type="protein sequence ID" value="QHT96878.1"/>
    <property type="molecule type" value="Genomic_DNA"/>
</dbReference>